<dbReference type="AlphaFoldDB" id="A0A0D9Y8H6"/>
<dbReference type="Proteomes" id="UP000026961">
    <property type="component" value="Chromosome 1"/>
</dbReference>
<feature type="region of interest" description="Disordered" evidence="1">
    <location>
        <begin position="1"/>
        <end position="90"/>
    </location>
</feature>
<protein>
    <submittedName>
        <fullName evidence="2">Uncharacterized protein</fullName>
    </submittedName>
</protein>
<dbReference type="HOGENOM" id="CLU_2030335_0_0_1"/>
<dbReference type="EnsemblPlants" id="OGLUM01G17650.6">
    <property type="protein sequence ID" value="OGLUM01G17650.6"/>
    <property type="gene ID" value="OGLUM01G17650"/>
</dbReference>
<reference evidence="2" key="1">
    <citation type="submission" date="2013-08" db="EMBL/GenBank/DDBJ databases">
        <title>Oryza genome evolution.</title>
        <authorList>
            <person name="Wing R.A."/>
            <person name="Panaud O."/>
            <person name="Oliveira A.C."/>
        </authorList>
    </citation>
    <scope>NUCLEOTIDE SEQUENCE</scope>
</reference>
<name>A0A0D9Y8H6_9ORYZ</name>
<organism evidence="2">
    <name type="scientific">Oryza glumipatula</name>
    <dbReference type="NCBI Taxonomy" id="40148"/>
    <lineage>
        <taxon>Eukaryota</taxon>
        <taxon>Viridiplantae</taxon>
        <taxon>Streptophyta</taxon>
        <taxon>Embryophyta</taxon>
        <taxon>Tracheophyta</taxon>
        <taxon>Spermatophyta</taxon>
        <taxon>Magnoliopsida</taxon>
        <taxon>Liliopsida</taxon>
        <taxon>Poales</taxon>
        <taxon>Poaceae</taxon>
        <taxon>BOP clade</taxon>
        <taxon>Oryzoideae</taxon>
        <taxon>Oryzeae</taxon>
        <taxon>Oryzinae</taxon>
        <taxon>Oryza</taxon>
    </lineage>
</organism>
<keyword evidence="3" id="KW-1185">Reference proteome</keyword>
<reference evidence="2" key="3">
    <citation type="submission" date="2018-05" db="EMBL/GenBank/DDBJ databases">
        <title>OgluRS3 (Oryza glumaepatula Reference Sequence Version 3).</title>
        <authorList>
            <person name="Zhang J."/>
            <person name="Kudrna D."/>
            <person name="Lee S."/>
            <person name="Talag J."/>
            <person name="Welchert J."/>
            <person name="Wing R.A."/>
        </authorList>
    </citation>
    <scope>NUCLEOTIDE SEQUENCE [LARGE SCALE GENOMIC DNA]</scope>
</reference>
<evidence type="ECO:0000256" key="1">
    <source>
        <dbReference type="SAM" id="MobiDB-lite"/>
    </source>
</evidence>
<feature type="compositionally biased region" description="Low complexity" evidence="1">
    <location>
        <begin position="37"/>
        <end position="57"/>
    </location>
</feature>
<proteinExistence type="predicted"/>
<sequence>MVSSPPPFSRCPWRSPEDGGGGVSHPAALPPPPPPAGLASTTGTPPSTAAASRVTFFRARRRPSRVAPPAISSPPPLPVAPARASQQMRPAEEVELAGSLGELLPPVDFCCAYGVHAPQRAP</sequence>
<evidence type="ECO:0000313" key="2">
    <source>
        <dbReference type="EnsemblPlants" id="OGLUM01G17650.6"/>
    </source>
</evidence>
<dbReference type="Gramene" id="OGLUM01G17650.6">
    <property type="protein sequence ID" value="OGLUM01G17650.6"/>
    <property type="gene ID" value="OGLUM01G17650"/>
</dbReference>
<accession>A0A0D9Y8H6</accession>
<evidence type="ECO:0000313" key="3">
    <source>
        <dbReference type="Proteomes" id="UP000026961"/>
    </source>
</evidence>
<reference evidence="2" key="2">
    <citation type="submission" date="2015-04" db="UniProtKB">
        <authorList>
            <consortium name="EnsemblPlants"/>
        </authorList>
    </citation>
    <scope>IDENTIFICATION</scope>
</reference>